<sequence length="341" mass="38386">MARSYLPSKVSEILTLWRKDLKKVNYVIFTICTLGAFVILSRVYEIKDGCLESFANKEHKEFEPQPFANVVGNIFIGLSSLEEMSGGEKYAKYVEDSIQFGTYGQVTGFIFEAIQVEQVVCNTSATMSVQGIFHNLKKLDFAKKQITIIITALHHLTMLGQSSVKRYVADVGKSWPVLIVCGGFLPIFLTLLWLLMVRHLVAIGYRNFLQRSHNICYSILLHERFPESGWLMLGLLSRVADAGFVGALADAGCLWYRNCWVVILLACNVFRMARVVILLACTVFGMERVVVLHKYNAPTGRPFRCVSDISKLRLQKHWYMLVLVTSGDAMSSQMISGDAKS</sequence>
<dbReference type="InterPro" id="IPR007234">
    <property type="entry name" value="Vps53_N"/>
</dbReference>
<evidence type="ECO:0000313" key="3">
    <source>
        <dbReference type="EMBL" id="GJS50849.1"/>
    </source>
</evidence>
<dbReference type="Pfam" id="PF04100">
    <property type="entry name" value="Vps53_N"/>
    <property type="match status" value="1"/>
</dbReference>
<evidence type="ECO:0000259" key="2">
    <source>
        <dbReference type="Pfam" id="PF04100"/>
    </source>
</evidence>
<keyword evidence="4" id="KW-1185">Reference proteome</keyword>
<feature type="domain" description="Vps53 N-terminal" evidence="2">
    <location>
        <begin position="120"/>
        <end position="162"/>
    </location>
</feature>
<keyword evidence="1" id="KW-0812">Transmembrane</keyword>
<organism evidence="3 4">
    <name type="scientific">Tanacetum coccineum</name>
    <dbReference type="NCBI Taxonomy" id="301880"/>
    <lineage>
        <taxon>Eukaryota</taxon>
        <taxon>Viridiplantae</taxon>
        <taxon>Streptophyta</taxon>
        <taxon>Embryophyta</taxon>
        <taxon>Tracheophyta</taxon>
        <taxon>Spermatophyta</taxon>
        <taxon>Magnoliopsida</taxon>
        <taxon>eudicotyledons</taxon>
        <taxon>Gunneridae</taxon>
        <taxon>Pentapetalae</taxon>
        <taxon>asterids</taxon>
        <taxon>campanulids</taxon>
        <taxon>Asterales</taxon>
        <taxon>Asteraceae</taxon>
        <taxon>Asteroideae</taxon>
        <taxon>Anthemideae</taxon>
        <taxon>Anthemidinae</taxon>
        <taxon>Tanacetum</taxon>
    </lineage>
</organism>
<protein>
    <submittedName>
        <fullName evidence="3">Choline transporter-like protein 2</fullName>
    </submittedName>
</protein>
<evidence type="ECO:0000313" key="4">
    <source>
        <dbReference type="Proteomes" id="UP001151760"/>
    </source>
</evidence>
<feature type="transmembrane region" description="Helical" evidence="1">
    <location>
        <begin position="24"/>
        <end position="44"/>
    </location>
</feature>
<name>A0ABQ4WDF8_9ASTR</name>
<evidence type="ECO:0000256" key="1">
    <source>
        <dbReference type="SAM" id="Phobius"/>
    </source>
</evidence>
<reference evidence="3" key="1">
    <citation type="journal article" date="2022" name="Int. J. Mol. Sci.">
        <title>Draft Genome of Tanacetum Coccineum: Genomic Comparison of Closely Related Tanacetum-Family Plants.</title>
        <authorList>
            <person name="Yamashiro T."/>
            <person name="Shiraishi A."/>
            <person name="Nakayama K."/>
            <person name="Satake H."/>
        </authorList>
    </citation>
    <scope>NUCLEOTIDE SEQUENCE</scope>
</reference>
<dbReference type="EMBL" id="BQNB010008544">
    <property type="protein sequence ID" value="GJS50849.1"/>
    <property type="molecule type" value="Genomic_DNA"/>
</dbReference>
<gene>
    <name evidence="3" type="ORF">Tco_0624211</name>
</gene>
<keyword evidence="1" id="KW-0472">Membrane</keyword>
<feature type="transmembrane region" description="Helical" evidence="1">
    <location>
        <begin position="175"/>
        <end position="196"/>
    </location>
</feature>
<comment type="caution">
    <text evidence="3">The sequence shown here is derived from an EMBL/GenBank/DDBJ whole genome shotgun (WGS) entry which is preliminary data.</text>
</comment>
<keyword evidence="1" id="KW-1133">Transmembrane helix</keyword>
<proteinExistence type="predicted"/>
<accession>A0ABQ4WDF8</accession>
<dbReference type="Proteomes" id="UP001151760">
    <property type="component" value="Unassembled WGS sequence"/>
</dbReference>
<reference evidence="3" key="2">
    <citation type="submission" date="2022-01" db="EMBL/GenBank/DDBJ databases">
        <authorList>
            <person name="Yamashiro T."/>
            <person name="Shiraishi A."/>
            <person name="Satake H."/>
            <person name="Nakayama K."/>
        </authorList>
    </citation>
    <scope>NUCLEOTIDE SEQUENCE</scope>
</reference>